<gene>
    <name evidence="2" type="ORF">ENX07_03220</name>
</gene>
<feature type="transmembrane region" description="Helical" evidence="1">
    <location>
        <begin position="85"/>
        <end position="106"/>
    </location>
</feature>
<evidence type="ECO:0000313" key="2">
    <source>
        <dbReference type="EMBL" id="HGE99065.1"/>
    </source>
</evidence>
<proteinExistence type="predicted"/>
<name>A0A7C3UP91_UNCW3</name>
<dbReference type="AlphaFoldDB" id="A0A7C3UP91"/>
<keyword evidence="1" id="KW-0812">Transmembrane</keyword>
<dbReference type="EMBL" id="DTMQ01000018">
    <property type="protein sequence ID" value="HGE99065.1"/>
    <property type="molecule type" value="Genomic_DNA"/>
</dbReference>
<feature type="transmembrane region" description="Helical" evidence="1">
    <location>
        <begin position="51"/>
        <end position="70"/>
    </location>
</feature>
<accession>A0A7C3UP91</accession>
<keyword evidence="1" id="KW-0472">Membrane</keyword>
<organism evidence="2">
    <name type="scientific">candidate division WOR-3 bacterium</name>
    <dbReference type="NCBI Taxonomy" id="2052148"/>
    <lineage>
        <taxon>Bacteria</taxon>
        <taxon>Bacteria division WOR-3</taxon>
    </lineage>
</organism>
<comment type="caution">
    <text evidence="2">The sequence shown here is derived from an EMBL/GenBank/DDBJ whole genome shotgun (WGS) entry which is preliminary data.</text>
</comment>
<keyword evidence="1" id="KW-1133">Transmembrane helix</keyword>
<feature type="transmembrane region" description="Helical" evidence="1">
    <location>
        <begin position="12"/>
        <end position="39"/>
    </location>
</feature>
<evidence type="ECO:0000256" key="1">
    <source>
        <dbReference type="SAM" id="Phobius"/>
    </source>
</evidence>
<sequence length="118" mass="13361">MMLLTWLAFNEHLFLVGSFFLFGLCWTIPTASAFIVGILKKIRWKKEPESTHLFLLLLGAGLFGVIDHIWNGEIFLIGENIFKDIALGIVITIATFVVWGLLVFFARKKKTAEETSSK</sequence>
<reference evidence="2" key="1">
    <citation type="journal article" date="2020" name="mSystems">
        <title>Genome- and Community-Level Interaction Insights into Carbon Utilization and Element Cycling Functions of Hydrothermarchaeota in Hydrothermal Sediment.</title>
        <authorList>
            <person name="Zhou Z."/>
            <person name="Liu Y."/>
            <person name="Xu W."/>
            <person name="Pan J."/>
            <person name="Luo Z.H."/>
            <person name="Li M."/>
        </authorList>
    </citation>
    <scope>NUCLEOTIDE SEQUENCE [LARGE SCALE GENOMIC DNA]</scope>
    <source>
        <strain evidence="2">SpSt-906</strain>
    </source>
</reference>
<protein>
    <submittedName>
        <fullName evidence="2">Uncharacterized protein</fullName>
    </submittedName>
</protein>